<evidence type="ECO:0000313" key="4">
    <source>
        <dbReference type="EMBL" id="CAH3107697.1"/>
    </source>
</evidence>
<dbReference type="InterPro" id="IPR018114">
    <property type="entry name" value="TRYPSIN_HIS"/>
</dbReference>
<feature type="domain" description="Peptidase S1" evidence="3">
    <location>
        <begin position="1078"/>
        <end position="1310"/>
    </location>
</feature>
<dbReference type="InterPro" id="IPR009003">
    <property type="entry name" value="Peptidase_S1_PA"/>
</dbReference>
<comment type="caution">
    <text evidence="4">The sequence shown here is derived from an EMBL/GenBank/DDBJ whole genome shotgun (WGS) entry which is preliminary data.</text>
</comment>
<dbReference type="Pfam" id="PF00089">
    <property type="entry name" value="Trypsin"/>
    <property type="match status" value="5"/>
</dbReference>
<name>A0ABN8NFS8_9CNID</name>
<dbReference type="SMART" id="SM00020">
    <property type="entry name" value="Tryp_SPc"/>
    <property type="match status" value="5"/>
</dbReference>
<dbReference type="CDD" id="cd00190">
    <property type="entry name" value="Tryp_SPc"/>
    <property type="match status" value="5"/>
</dbReference>
<dbReference type="PROSITE" id="PS50240">
    <property type="entry name" value="TRYPSIN_DOM"/>
    <property type="match status" value="5"/>
</dbReference>
<keyword evidence="2" id="KW-0645">Protease</keyword>
<dbReference type="InterPro" id="IPR001254">
    <property type="entry name" value="Trypsin_dom"/>
</dbReference>
<dbReference type="PANTHER" id="PTHR24252:SF7">
    <property type="entry name" value="HYALIN"/>
    <property type="match status" value="1"/>
</dbReference>
<dbReference type="EMBL" id="CALNXK010000020">
    <property type="protein sequence ID" value="CAH3107697.1"/>
    <property type="molecule type" value="Genomic_DNA"/>
</dbReference>
<evidence type="ECO:0000313" key="5">
    <source>
        <dbReference type="Proteomes" id="UP001159405"/>
    </source>
</evidence>
<dbReference type="InterPro" id="IPR001314">
    <property type="entry name" value="Peptidase_S1A"/>
</dbReference>
<feature type="domain" description="Peptidase S1" evidence="3">
    <location>
        <begin position="826"/>
        <end position="1058"/>
    </location>
</feature>
<accession>A0ABN8NFS8</accession>
<dbReference type="PRINTS" id="PR00722">
    <property type="entry name" value="CHYMOTRYPSIN"/>
</dbReference>
<dbReference type="PROSITE" id="PS00135">
    <property type="entry name" value="TRYPSIN_SER"/>
    <property type="match status" value="5"/>
</dbReference>
<evidence type="ECO:0000256" key="1">
    <source>
        <dbReference type="ARBA" id="ARBA00023157"/>
    </source>
</evidence>
<evidence type="ECO:0000256" key="2">
    <source>
        <dbReference type="RuleBase" id="RU363034"/>
    </source>
</evidence>
<keyword evidence="1" id="KW-1015">Disulfide bond</keyword>
<dbReference type="InterPro" id="IPR033116">
    <property type="entry name" value="TRYPSIN_SER"/>
</dbReference>
<organism evidence="4 5">
    <name type="scientific">Porites lobata</name>
    <dbReference type="NCBI Taxonomy" id="104759"/>
    <lineage>
        <taxon>Eukaryota</taxon>
        <taxon>Metazoa</taxon>
        <taxon>Cnidaria</taxon>
        <taxon>Anthozoa</taxon>
        <taxon>Hexacorallia</taxon>
        <taxon>Scleractinia</taxon>
        <taxon>Fungiina</taxon>
        <taxon>Poritidae</taxon>
        <taxon>Porites</taxon>
    </lineage>
</organism>
<feature type="domain" description="Peptidase S1" evidence="3">
    <location>
        <begin position="17"/>
        <end position="260"/>
    </location>
</feature>
<dbReference type="PROSITE" id="PS00134">
    <property type="entry name" value="TRYPSIN_HIS"/>
    <property type="match status" value="5"/>
</dbReference>
<feature type="domain" description="Peptidase S1" evidence="3">
    <location>
        <begin position="533"/>
        <end position="771"/>
    </location>
</feature>
<feature type="non-terminal residue" evidence="4">
    <location>
        <position position="1"/>
    </location>
</feature>
<dbReference type="Gene3D" id="2.40.10.10">
    <property type="entry name" value="Trypsin-like serine proteases"/>
    <property type="match status" value="5"/>
</dbReference>
<gene>
    <name evidence="4" type="ORF">PLOB_00016825</name>
</gene>
<keyword evidence="5" id="KW-1185">Reference proteome</keyword>
<proteinExistence type="predicted"/>
<keyword evidence="2" id="KW-0720">Serine protease</keyword>
<reference evidence="4 5" key="1">
    <citation type="submission" date="2022-05" db="EMBL/GenBank/DDBJ databases">
        <authorList>
            <consortium name="Genoscope - CEA"/>
            <person name="William W."/>
        </authorList>
    </citation>
    <scope>NUCLEOTIDE SEQUENCE [LARGE SCALE GENOMIC DNA]</scope>
</reference>
<sequence length="1317" mass="142035">HYYLISGCGKRHFTSRVVGGENAPKHSWPWQVSLRITYNGKLYHICGGSLVGERHVVTASHCVVDRNDKPNQANMFTVVVGAHKRTGSTDVQQAIKVKKLFAHEGFSMSHLKNDIALLELENPVTLSDKVNTVCLPIQDSRITDGHKCYITGWGRTVGGGDVADTLQQAMLPVQNPQKCATVNRPLAPVDEKSMICGGSGVANQAGGCQGDSGGPYVCEENGKWVLRGAVSWGHGMCRTEYFTVFARVSSFREWIDEKMSEYYCGSNVAIYTHAGCGNRPAGMRVVGGVDAQPHSWPWQISLRVNGRHICGGSLIRPDWVVTAAHCVDRNKSPSGYTVVVGAHVRTGSTAVQQTFNLKQLFSHESFSMQHLRNDIALLQLDRPATLSSKVNTVCLPTKGSKVAPGTRCFITGWGRTIGGGAAASTLQQAELPVVEHSKCARTNGRLAPVDETTMVCAGSGIAGQAGGCQGDSGGPFVCEENGNWVLRGAVSWGNGMCTTDYFTVFARVSNFIDWINGKMSGSGCGKKPFSARVVNGENAAPHAWPWQISLRVNGRHICGGSLIKNDWVVTAAHCVYRNPRPSGYTVVVGAHRRTGSTAVQRTFRLKRLFKHEQFNTRSLRNDIALLQLEKPISASSKVNTVCLPRSGSKVKEGTRCYITGWGRTVAGGSAADTLQQAMLPVAAHRKCSRVNGRLLPVHMTSMVCAGGQGKGGCQGDSGGPFVCNEGGKYVLRGAVSWGHSQCRTDHFTVFARSLLLFIASLFIGFLVEKYVACQGQKSDFGWHRFRFSPCLMRKRIEKSIFALLDTILLHFKHILGCGSKPYSARVVNGENASPHAWPWQISLRVNGRHICGGSLIKNDWVVTAAHCVDRNPRPSGYTVVVGAHRRTGSTAVQQTFRLKKLFKHEQFSMRHLRNDIALLQLYRPISASSKVNTVCLPSSGSRIPTGTRCYITGWGRTVGGGSAADTLQQAMLPVAAHSACNRVNGRLLPVDEKSMVCAGGQGKGGCQGDSGGPFVCNEGGKYVLRGAVSWGHSQCRTDHFTVFARVSSFIGWINNKMSGGGGGGGGGSCGNKPYSARVVNGENASPHAWPWQISLRVNGRHICGGSLIKNDWVVTAAHCVDRNPRPSGYTVVVGAHLRTGSTAVQQTFRLKQLFKHEQFSMRHLRNDIALLQLERPISASAKVNTVCLPSSGSRIPAGSQCYITGWGRTVGGGSAADILQQAMLPVAAHSACNRVNGRLIPVDEKSMICAGGQGKGGCQGDSGGPFVCSEGGRFVLRGAVSWGHSMCRTDHYTVFARVSSFINWINQKMSGTRTKLS</sequence>
<dbReference type="SUPFAM" id="SSF50494">
    <property type="entry name" value="Trypsin-like serine proteases"/>
    <property type="match status" value="5"/>
</dbReference>
<protein>
    <recommendedName>
        <fullName evidence="3">Peptidase S1 domain-containing protein</fullName>
    </recommendedName>
</protein>
<dbReference type="Proteomes" id="UP001159405">
    <property type="component" value="Unassembled WGS sequence"/>
</dbReference>
<feature type="domain" description="Peptidase S1" evidence="3">
    <location>
        <begin position="285"/>
        <end position="520"/>
    </location>
</feature>
<keyword evidence="2" id="KW-0378">Hydrolase</keyword>
<evidence type="ECO:0000259" key="3">
    <source>
        <dbReference type="PROSITE" id="PS50240"/>
    </source>
</evidence>
<dbReference type="PANTHER" id="PTHR24252">
    <property type="entry name" value="ACROSIN-RELATED"/>
    <property type="match status" value="1"/>
</dbReference>
<dbReference type="InterPro" id="IPR043504">
    <property type="entry name" value="Peptidase_S1_PA_chymotrypsin"/>
</dbReference>